<dbReference type="OrthoDB" id="267430at2157"/>
<keyword evidence="3" id="KW-1185">Reference proteome</keyword>
<name>A0A830EXI0_9EURY</name>
<evidence type="ECO:0000313" key="2">
    <source>
        <dbReference type="EMBL" id="GGL41453.1"/>
    </source>
</evidence>
<dbReference type="Proteomes" id="UP000628840">
    <property type="component" value="Unassembled WGS sequence"/>
</dbReference>
<comment type="caution">
    <text evidence="2">The sequence shown here is derived from an EMBL/GenBank/DDBJ whole genome shotgun (WGS) entry which is preliminary data.</text>
</comment>
<dbReference type="AlphaFoldDB" id="A0A830EXI0"/>
<organism evidence="2 3">
    <name type="scientific">Halarchaeum grantii</name>
    <dbReference type="NCBI Taxonomy" id="1193105"/>
    <lineage>
        <taxon>Archaea</taxon>
        <taxon>Methanobacteriati</taxon>
        <taxon>Methanobacteriota</taxon>
        <taxon>Stenosarchaea group</taxon>
        <taxon>Halobacteria</taxon>
        <taxon>Halobacteriales</taxon>
        <taxon>Halobacteriaceae</taxon>
    </lineage>
</organism>
<reference evidence="2 3" key="1">
    <citation type="journal article" date="2019" name="Int. J. Syst. Evol. Microbiol.">
        <title>The Global Catalogue of Microorganisms (GCM) 10K type strain sequencing project: providing services to taxonomists for standard genome sequencing and annotation.</title>
        <authorList>
            <consortium name="The Broad Institute Genomics Platform"/>
            <consortium name="The Broad Institute Genome Sequencing Center for Infectious Disease"/>
            <person name="Wu L."/>
            <person name="Ma J."/>
        </authorList>
    </citation>
    <scope>NUCLEOTIDE SEQUENCE [LARGE SCALE GENOMIC DNA]</scope>
    <source>
        <strain evidence="2 3">JCM 19585</strain>
    </source>
</reference>
<dbReference type="EMBL" id="BMPF01000004">
    <property type="protein sequence ID" value="GGL41453.1"/>
    <property type="molecule type" value="Genomic_DNA"/>
</dbReference>
<feature type="region of interest" description="Disordered" evidence="1">
    <location>
        <begin position="1"/>
        <end position="24"/>
    </location>
</feature>
<gene>
    <name evidence="2" type="ORF">GCM10009037_26350</name>
</gene>
<evidence type="ECO:0000313" key="3">
    <source>
        <dbReference type="Proteomes" id="UP000628840"/>
    </source>
</evidence>
<accession>A0A830EXI0</accession>
<dbReference type="RefSeq" id="WP_188884148.1">
    <property type="nucleotide sequence ID" value="NZ_BMPF01000004.1"/>
</dbReference>
<protein>
    <submittedName>
        <fullName evidence="2">Uncharacterized protein</fullName>
    </submittedName>
</protein>
<proteinExistence type="predicted"/>
<evidence type="ECO:0000256" key="1">
    <source>
        <dbReference type="SAM" id="MobiDB-lite"/>
    </source>
</evidence>
<sequence>MSNWQELSADVLSGSEYTNAERGWRNTETNAEVVVYGVEGTGMEDITDKEWAVQHPADENDEHTHFFDDLDAAVDYAERYVGENPSPVAEF</sequence>